<dbReference type="AlphaFoldDB" id="A0A843XIL8"/>
<evidence type="ECO:0000313" key="2">
    <source>
        <dbReference type="Proteomes" id="UP000652761"/>
    </source>
</evidence>
<evidence type="ECO:0000313" key="1">
    <source>
        <dbReference type="EMBL" id="MQM19186.1"/>
    </source>
</evidence>
<name>A0A843XIL8_COLES</name>
<comment type="caution">
    <text evidence="1">The sequence shown here is derived from an EMBL/GenBank/DDBJ whole genome shotgun (WGS) entry which is preliminary data.</text>
</comment>
<dbReference type="Proteomes" id="UP000652761">
    <property type="component" value="Unassembled WGS sequence"/>
</dbReference>
<sequence length="146" mass="16410">MYAKAKKTYEGLDKESLAQSRVFPMERGVETEVRVGHEMVYHLQMRFEADPHSKEADPLDLGAGPLELEAVPLDPGAGPLDLEAVPLDPGAGPLDLENPYLCPKKRVYLSWLLVEMQRRTLVALQGHCAVWFFFLIEKHQPLSELA</sequence>
<dbReference type="OrthoDB" id="10007210at2759"/>
<keyword evidence="2" id="KW-1185">Reference proteome</keyword>
<proteinExistence type="predicted"/>
<accession>A0A843XIL8</accession>
<gene>
    <name evidence="1" type="ORF">Taro_052186</name>
</gene>
<organism evidence="1 2">
    <name type="scientific">Colocasia esculenta</name>
    <name type="common">Wild taro</name>
    <name type="synonym">Arum esculentum</name>
    <dbReference type="NCBI Taxonomy" id="4460"/>
    <lineage>
        <taxon>Eukaryota</taxon>
        <taxon>Viridiplantae</taxon>
        <taxon>Streptophyta</taxon>
        <taxon>Embryophyta</taxon>
        <taxon>Tracheophyta</taxon>
        <taxon>Spermatophyta</taxon>
        <taxon>Magnoliopsida</taxon>
        <taxon>Liliopsida</taxon>
        <taxon>Araceae</taxon>
        <taxon>Aroideae</taxon>
        <taxon>Colocasieae</taxon>
        <taxon>Colocasia</taxon>
    </lineage>
</organism>
<protein>
    <submittedName>
        <fullName evidence="1">Uncharacterized protein</fullName>
    </submittedName>
</protein>
<reference evidence="1" key="1">
    <citation type="submission" date="2017-07" db="EMBL/GenBank/DDBJ databases">
        <title>Taro Niue Genome Assembly and Annotation.</title>
        <authorList>
            <person name="Atibalentja N."/>
            <person name="Keating K."/>
            <person name="Fields C.J."/>
        </authorList>
    </citation>
    <scope>NUCLEOTIDE SEQUENCE</scope>
    <source>
        <strain evidence="1">Niue_2</strain>
        <tissue evidence="1">Leaf</tissue>
    </source>
</reference>
<dbReference type="EMBL" id="NMUH01008730">
    <property type="protein sequence ID" value="MQM19186.1"/>
    <property type="molecule type" value="Genomic_DNA"/>
</dbReference>